<comment type="caution">
    <text evidence="1">The sequence shown here is derived from an EMBL/GenBank/DDBJ whole genome shotgun (WGS) entry which is preliminary data.</text>
</comment>
<protein>
    <submittedName>
        <fullName evidence="1">Uncharacterized protein</fullName>
    </submittedName>
</protein>
<sequence>REEHITSEDAQSRLVALRFTPEDAALLLRTIYAVPVPVEQVPRALPASVVGGLYRGSRIDTEEAIGLFTVADYGLEGAAYLELYYRPVPPVPVPARELRPSEAARLLRDHILTWPEAWDRLRPEFVSDTETLLFCKLYVAQNLPPETLVALREGRITPEAATTEAIDFFTTRFDAREFLGL</sequence>
<feature type="non-terminal residue" evidence="1">
    <location>
        <position position="1"/>
    </location>
</feature>
<proteinExistence type="predicted"/>
<name>X1SUD5_9ZZZZ</name>
<dbReference type="EMBL" id="BARW01002455">
    <property type="protein sequence ID" value="GAI71424.1"/>
    <property type="molecule type" value="Genomic_DNA"/>
</dbReference>
<gene>
    <name evidence="1" type="ORF">S12H4_06826</name>
</gene>
<organism evidence="1">
    <name type="scientific">marine sediment metagenome</name>
    <dbReference type="NCBI Taxonomy" id="412755"/>
    <lineage>
        <taxon>unclassified sequences</taxon>
        <taxon>metagenomes</taxon>
        <taxon>ecological metagenomes</taxon>
    </lineage>
</organism>
<reference evidence="1" key="1">
    <citation type="journal article" date="2014" name="Front. Microbiol.">
        <title>High frequency of phylogenetically diverse reductive dehalogenase-homologous genes in deep subseafloor sedimentary metagenomes.</title>
        <authorList>
            <person name="Kawai M."/>
            <person name="Futagami T."/>
            <person name="Toyoda A."/>
            <person name="Takaki Y."/>
            <person name="Nishi S."/>
            <person name="Hori S."/>
            <person name="Arai W."/>
            <person name="Tsubouchi T."/>
            <person name="Morono Y."/>
            <person name="Uchiyama I."/>
            <person name="Ito T."/>
            <person name="Fujiyama A."/>
            <person name="Inagaki F."/>
            <person name="Takami H."/>
        </authorList>
    </citation>
    <scope>NUCLEOTIDE SEQUENCE</scope>
    <source>
        <strain evidence="1">Expedition CK06-06</strain>
    </source>
</reference>
<dbReference type="AlphaFoldDB" id="X1SUD5"/>
<evidence type="ECO:0000313" key="1">
    <source>
        <dbReference type="EMBL" id="GAI71424.1"/>
    </source>
</evidence>
<accession>X1SUD5</accession>